<protein>
    <submittedName>
        <fullName evidence="1">Uncharacterized protein</fullName>
    </submittedName>
</protein>
<dbReference type="Proteomes" id="UP000656042">
    <property type="component" value="Unassembled WGS sequence"/>
</dbReference>
<sequence>MITLSTELGASTTPGIQWIIVHQGSPAQYAAGCDSIGNNVTPATAATYGTPIRCGQ</sequence>
<dbReference type="AlphaFoldDB" id="A0A8J3C8G5"/>
<comment type="caution">
    <text evidence="1">The sequence shown here is derived from an EMBL/GenBank/DDBJ whole genome shotgun (WGS) entry which is preliminary data.</text>
</comment>
<evidence type="ECO:0000313" key="2">
    <source>
        <dbReference type="Proteomes" id="UP000656042"/>
    </source>
</evidence>
<reference evidence="1" key="1">
    <citation type="journal article" date="2014" name="Int. J. Syst. Evol. Microbiol.">
        <title>Complete genome sequence of Corynebacterium casei LMG S-19264T (=DSM 44701T), isolated from a smear-ripened cheese.</title>
        <authorList>
            <consortium name="US DOE Joint Genome Institute (JGI-PGF)"/>
            <person name="Walter F."/>
            <person name="Albersmeier A."/>
            <person name="Kalinowski J."/>
            <person name="Ruckert C."/>
        </authorList>
    </citation>
    <scope>NUCLEOTIDE SEQUENCE</scope>
    <source>
        <strain evidence="1">CGMCC 4.7299</strain>
    </source>
</reference>
<gene>
    <name evidence="1" type="ORF">GCM10012284_61110</name>
</gene>
<name>A0A8J3C8G5_9ACTN</name>
<proteinExistence type="predicted"/>
<organism evidence="1 2">
    <name type="scientific">Mangrovihabitans endophyticus</name>
    <dbReference type="NCBI Taxonomy" id="1751298"/>
    <lineage>
        <taxon>Bacteria</taxon>
        <taxon>Bacillati</taxon>
        <taxon>Actinomycetota</taxon>
        <taxon>Actinomycetes</taxon>
        <taxon>Micromonosporales</taxon>
        <taxon>Micromonosporaceae</taxon>
        <taxon>Mangrovihabitans</taxon>
    </lineage>
</organism>
<reference evidence="1" key="2">
    <citation type="submission" date="2020-09" db="EMBL/GenBank/DDBJ databases">
        <authorList>
            <person name="Sun Q."/>
            <person name="Zhou Y."/>
        </authorList>
    </citation>
    <scope>NUCLEOTIDE SEQUENCE</scope>
    <source>
        <strain evidence="1">CGMCC 4.7299</strain>
    </source>
</reference>
<keyword evidence="2" id="KW-1185">Reference proteome</keyword>
<dbReference type="EMBL" id="BMMX01000060">
    <property type="protein sequence ID" value="GGL18289.1"/>
    <property type="molecule type" value="Genomic_DNA"/>
</dbReference>
<accession>A0A8J3C8G5</accession>
<evidence type="ECO:0000313" key="1">
    <source>
        <dbReference type="EMBL" id="GGL18289.1"/>
    </source>
</evidence>